<comment type="caution">
    <text evidence="1">The sequence shown here is derived from an EMBL/GenBank/DDBJ whole genome shotgun (WGS) entry which is preliminary data.</text>
</comment>
<proteinExistence type="predicted"/>
<dbReference type="AlphaFoldDB" id="A0A419V5J1"/>
<organism evidence="1 2">
    <name type="scientific">Sinobaca qinghaiensis</name>
    <dbReference type="NCBI Taxonomy" id="342944"/>
    <lineage>
        <taxon>Bacteria</taxon>
        <taxon>Bacillati</taxon>
        <taxon>Bacillota</taxon>
        <taxon>Bacilli</taxon>
        <taxon>Bacillales</taxon>
        <taxon>Sporolactobacillaceae</taxon>
        <taxon>Sinobaca</taxon>
    </lineage>
</organism>
<sequence length="432" mass="51572">MKEVNIIDSIMGSGKTSWAKQYMNKYKDFQNFIYVTPYLDEIENNVLLDCPFLTQPCSKKGKGSKLKDFKNLIKEGKSVITTHALFGLFDKEVIELIENSDYIIIIDEVANVIEQINQISKDDIKHMLDSKLIEIEEGNNKVHWLVNDYKGVFQSKYINIKEQAEQGNIYSYNKEILFWTFPDKVFKIFKEVYILTYLFDGQIQRYYYDMFNISYKYYSIKKVDEIYELDEYNPLKENRGKYKEILNIYIGESNRNYTSNKLTGYELSVTWFSKANKEQLNRLKKNTYTYFRKHGKSDDNLWTTIKDMRTKLQGKGYTKGFIPWNTRATNNYQEKHNLAFLLNIYMNPIEKRFFENAGVKVNQDLLAVSSLLQWIWRSNIRKENATQVNLYIPSLRMRTLLYQWLDHKEVKFGMENVYVVYYEAEQRNKVFN</sequence>
<dbReference type="Proteomes" id="UP000285120">
    <property type="component" value="Unassembled WGS sequence"/>
</dbReference>
<reference evidence="1 2" key="1">
    <citation type="submission" date="2018-09" db="EMBL/GenBank/DDBJ databases">
        <title>Genomic Encyclopedia of Archaeal and Bacterial Type Strains, Phase II (KMG-II): from individual species to whole genera.</title>
        <authorList>
            <person name="Goeker M."/>
        </authorList>
    </citation>
    <scope>NUCLEOTIDE SEQUENCE [LARGE SCALE GENOMIC DNA]</scope>
    <source>
        <strain evidence="1 2">DSM 17008</strain>
    </source>
</reference>
<gene>
    <name evidence="1" type="ORF">ATL39_0952</name>
</gene>
<dbReference type="EMBL" id="RAPK01000007">
    <property type="protein sequence ID" value="RKD75253.1"/>
    <property type="molecule type" value="Genomic_DNA"/>
</dbReference>
<evidence type="ECO:0000313" key="1">
    <source>
        <dbReference type="EMBL" id="RKD75253.1"/>
    </source>
</evidence>
<keyword evidence="2" id="KW-1185">Reference proteome</keyword>
<accession>A0A419V5J1</accession>
<protein>
    <submittedName>
        <fullName evidence="1">Uncharacterized protein</fullName>
    </submittedName>
</protein>
<evidence type="ECO:0000313" key="2">
    <source>
        <dbReference type="Proteomes" id="UP000285120"/>
    </source>
</evidence>
<name>A0A419V5J1_9BACL</name>
<dbReference type="RefSeq" id="WP_211326973.1">
    <property type="nucleotide sequence ID" value="NZ_RAPK01000007.1"/>
</dbReference>